<reference evidence="2 3" key="1">
    <citation type="submission" date="2024-09" db="EMBL/GenBank/DDBJ databases">
        <authorList>
            <person name="Lee S.D."/>
        </authorList>
    </citation>
    <scope>NUCLEOTIDE SEQUENCE [LARGE SCALE GENOMIC DNA]</scope>
    <source>
        <strain evidence="2 3">N1-3</strain>
    </source>
</reference>
<feature type="region of interest" description="Disordered" evidence="1">
    <location>
        <begin position="136"/>
        <end position="160"/>
    </location>
</feature>
<dbReference type="EMBL" id="JBHEZY010000003">
    <property type="protein sequence ID" value="MFC1431164.1"/>
    <property type="molecule type" value="Genomic_DNA"/>
</dbReference>
<protein>
    <submittedName>
        <fullName evidence="2">Uncharacterized protein</fullName>
    </submittedName>
</protein>
<proteinExistence type="predicted"/>
<name>A0ABV6WYR3_9ACTN</name>
<sequence length="160" mass="17458">MSLHYEWTLSLRLRPDTPDVFVEELRYHLGLSDRVPQDPTLDVEGAALAPSGDGDELAGGPATSLVLQQPTSAPPSWGVFARILVLDDAMYDLVQVVPPWLAKWSLTAGWIGFAREEMSLDPWLAFYAADGHAYAASPGEEPQPLTDGAPPFRLTQTTEP</sequence>
<accession>A0ABV6WYR3</accession>
<comment type="caution">
    <text evidence="2">The sequence shown here is derived from an EMBL/GenBank/DDBJ whole genome shotgun (WGS) entry which is preliminary data.</text>
</comment>
<evidence type="ECO:0000313" key="3">
    <source>
        <dbReference type="Proteomes" id="UP001592530"/>
    </source>
</evidence>
<organism evidence="2 3">
    <name type="scientific">Streptacidiphilus alkalitolerans</name>
    <dbReference type="NCBI Taxonomy" id="3342712"/>
    <lineage>
        <taxon>Bacteria</taxon>
        <taxon>Bacillati</taxon>
        <taxon>Actinomycetota</taxon>
        <taxon>Actinomycetes</taxon>
        <taxon>Kitasatosporales</taxon>
        <taxon>Streptomycetaceae</taxon>
        <taxon>Streptacidiphilus</taxon>
    </lineage>
</organism>
<evidence type="ECO:0000313" key="2">
    <source>
        <dbReference type="EMBL" id="MFC1431164.1"/>
    </source>
</evidence>
<evidence type="ECO:0000256" key="1">
    <source>
        <dbReference type="SAM" id="MobiDB-lite"/>
    </source>
</evidence>
<dbReference type="RefSeq" id="WP_380551445.1">
    <property type="nucleotide sequence ID" value="NZ_JBHEZY010000003.1"/>
</dbReference>
<dbReference type="Proteomes" id="UP001592530">
    <property type="component" value="Unassembled WGS sequence"/>
</dbReference>
<gene>
    <name evidence="2" type="ORF">ACEZDB_10940</name>
</gene>